<gene>
    <name evidence="1" type="primary">ORF176293</name>
</gene>
<protein>
    <submittedName>
        <fullName evidence="1">Uncharacterized protein</fullName>
    </submittedName>
</protein>
<reference evidence="1" key="1">
    <citation type="submission" date="2014-12" db="EMBL/GenBank/DDBJ databases">
        <title>Insight into the proteome of Arion vulgaris.</title>
        <authorList>
            <person name="Aradska J."/>
            <person name="Bulat T."/>
            <person name="Smidak R."/>
            <person name="Sarate P."/>
            <person name="Gangsoo J."/>
            <person name="Sialana F."/>
            <person name="Bilban M."/>
            <person name="Lubec G."/>
        </authorList>
    </citation>
    <scope>NUCLEOTIDE SEQUENCE</scope>
    <source>
        <tissue evidence="1">Skin</tissue>
    </source>
</reference>
<accession>A0A0B7BDF0</accession>
<evidence type="ECO:0000313" key="1">
    <source>
        <dbReference type="EMBL" id="CEK90346.1"/>
    </source>
</evidence>
<dbReference type="AlphaFoldDB" id="A0A0B7BDF0"/>
<organism evidence="1">
    <name type="scientific">Arion vulgaris</name>
    <dbReference type="NCBI Taxonomy" id="1028688"/>
    <lineage>
        <taxon>Eukaryota</taxon>
        <taxon>Metazoa</taxon>
        <taxon>Spiralia</taxon>
        <taxon>Lophotrochozoa</taxon>
        <taxon>Mollusca</taxon>
        <taxon>Gastropoda</taxon>
        <taxon>Heterobranchia</taxon>
        <taxon>Euthyneura</taxon>
        <taxon>Panpulmonata</taxon>
        <taxon>Eupulmonata</taxon>
        <taxon>Stylommatophora</taxon>
        <taxon>Helicina</taxon>
        <taxon>Arionoidea</taxon>
        <taxon>Arionidae</taxon>
        <taxon>Arion</taxon>
    </lineage>
</organism>
<proteinExistence type="predicted"/>
<sequence length="62" mass="7236">MDRSDILNTLVKCGSNENFYRNQSMSTARLQELGLKIGVVRKEQHNKDRSRLIYQHRTGTDI</sequence>
<name>A0A0B7BDF0_9EUPU</name>
<dbReference type="EMBL" id="HACG01043481">
    <property type="protein sequence ID" value="CEK90346.1"/>
    <property type="molecule type" value="Transcribed_RNA"/>
</dbReference>